<dbReference type="Gene3D" id="3.40.50.1460">
    <property type="match status" value="1"/>
</dbReference>
<name>A0A913X894_EXADI</name>
<dbReference type="RefSeq" id="XP_020899954.1">
    <property type="nucleotide sequence ID" value="XM_021044295.2"/>
</dbReference>
<dbReference type="OrthoDB" id="3223806at2759"/>
<dbReference type="RefSeq" id="XP_028514727.1">
    <property type="nucleotide sequence ID" value="XM_028658926.1"/>
</dbReference>
<protein>
    <recommendedName>
        <fullName evidence="2">Peptidase C14 caspase domain-containing protein</fullName>
    </recommendedName>
</protein>
<dbReference type="InterPro" id="IPR029030">
    <property type="entry name" value="Caspase-like_dom_sf"/>
</dbReference>
<dbReference type="PANTHER" id="PTHR48104">
    <property type="entry name" value="METACASPASE-4"/>
    <property type="match status" value="1"/>
</dbReference>
<dbReference type="InterPro" id="IPR011600">
    <property type="entry name" value="Pept_C14_caspase"/>
</dbReference>
<dbReference type="GO" id="GO:0006508">
    <property type="term" value="P:proteolysis"/>
    <property type="evidence" value="ECO:0007669"/>
    <property type="project" value="InterPro"/>
</dbReference>
<dbReference type="Proteomes" id="UP000887567">
    <property type="component" value="Unplaced"/>
</dbReference>
<evidence type="ECO:0000313" key="4">
    <source>
        <dbReference type="Proteomes" id="UP000887567"/>
    </source>
</evidence>
<feature type="domain" description="Peptidase C14 caspase" evidence="2">
    <location>
        <begin position="6"/>
        <end position="258"/>
    </location>
</feature>
<reference evidence="3" key="1">
    <citation type="submission" date="2022-11" db="UniProtKB">
        <authorList>
            <consortium name="EnsemblMetazoa"/>
        </authorList>
    </citation>
    <scope>IDENTIFICATION</scope>
</reference>
<sequence length="689" mass="77136">MDVLQKRALLIKPSYNEANRLNGTENDVQNVKKVLTGKFDFKETAIKVLKDDQATKKNILKELSELTESCESHSVVLVYYTGHGTYLEDSQDEGLCPTVSQCQTEPEEPKEERCITGQDLSPFFEALSKKSVYCTVIFDCCYSGHLYRDKEEEGVKIKQLRTKPSATASKHKKYTKADRGGWIPGDKDNFFYFAACTSDELAKEKKEGGYLTLAIADTLDKLQYLDQVTYEAFYRLLRKEFREKNWHNVQTPQFEAGNFKTVLFGTSQVEQAEGGVEISEVISTEEFVLSSGSVQGLRSGCYLVYKATASEQSIKKGSSSPDYLGTIAVKESQIQSTHAIGSSDRPQPKITCGCLAYLQAAARVKRSVYFSPAPLDMTIKEPLILELNKSDMFTVVAYPPTVTVNDPDPIGITCETIKSKSCWVARRSNRILVPPISVDRESIMAKNLCRYIRYETIFDKAQPPKDDASLLKNVNLKVFKVENVKYNNKTRSSVIAKELQNRNNVEITTVKDREVIFKAHEPDGKGIKPGSGDSFLYQVINKNDTEIHICVILYQCDGEIKAIYPRKKGGTTLLRRNDTAEDIAPLFIPDGCARAMAEPDPAKEEPQTISDTLVLYASTKPVSYGAILQSAIQTDPDLSRGAAPNSGPLSELEDFLNIRMRPIPNFADEEGMKYTIKKVQIFTRKHNSP</sequence>
<keyword evidence="4" id="KW-1185">Reference proteome</keyword>
<dbReference type="EnsemblMetazoa" id="XM_028658926.1">
    <property type="protein sequence ID" value="XP_028514727.1"/>
    <property type="gene ID" value="LOC110238608"/>
</dbReference>
<dbReference type="GeneID" id="110238608"/>
<dbReference type="Pfam" id="PF00656">
    <property type="entry name" value="Peptidase_C14"/>
    <property type="match status" value="1"/>
</dbReference>
<dbReference type="GO" id="GO:0005737">
    <property type="term" value="C:cytoplasm"/>
    <property type="evidence" value="ECO:0007669"/>
    <property type="project" value="TreeGrafter"/>
</dbReference>
<dbReference type="SUPFAM" id="SSF52129">
    <property type="entry name" value="Caspase-like"/>
    <property type="match status" value="1"/>
</dbReference>
<accession>A0A913X894</accession>
<dbReference type="GO" id="GO:0004197">
    <property type="term" value="F:cysteine-type endopeptidase activity"/>
    <property type="evidence" value="ECO:0007669"/>
    <property type="project" value="InterPro"/>
</dbReference>
<dbReference type="AlphaFoldDB" id="A0A913X894"/>
<evidence type="ECO:0000259" key="2">
    <source>
        <dbReference type="Pfam" id="PF00656"/>
    </source>
</evidence>
<proteinExistence type="inferred from homology"/>
<comment type="similarity">
    <text evidence="1">Belongs to the peptidase C14B family.</text>
</comment>
<dbReference type="PANTHER" id="PTHR48104:SF30">
    <property type="entry name" value="METACASPASE-1"/>
    <property type="match status" value="1"/>
</dbReference>
<organism evidence="3 4">
    <name type="scientific">Exaiptasia diaphana</name>
    <name type="common">Tropical sea anemone</name>
    <name type="synonym">Aiptasia pulchella</name>
    <dbReference type="NCBI Taxonomy" id="2652724"/>
    <lineage>
        <taxon>Eukaryota</taxon>
        <taxon>Metazoa</taxon>
        <taxon>Cnidaria</taxon>
        <taxon>Anthozoa</taxon>
        <taxon>Hexacorallia</taxon>
        <taxon>Actiniaria</taxon>
        <taxon>Aiptasiidae</taxon>
        <taxon>Exaiptasia</taxon>
    </lineage>
</organism>
<dbReference type="EnsemblMetazoa" id="XM_021044295.2">
    <property type="protein sequence ID" value="XP_020899954.1"/>
    <property type="gene ID" value="LOC110238608"/>
</dbReference>
<dbReference type="KEGG" id="epa:110238608"/>
<evidence type="ECO:0000313" key="3">
    <source>
        <dbReference type="EnsemblMetazoa" id="XP_020899954.1"/>
    </source>
</evidence>
<evidence type="ECO:0000256" key="1">
    <source>
        <dbReference type="ARBA" id="ARBA00009005"/>
    </source>
</evidence>
<dbReference type="InterPro" id="IPR050452">
    <property type="entry name" value="Metacaspase"/>
</dbReference>